<dbReference type="InterPro" id="IPR013762">
    <property type="entry name" value="Integrase-like_cat_sf"/>
</dbReference>
<dbReference type="GO" id="GO:0003677">
    <property type="term" value="F:DNA binding"/>
    <property type="evidence" value="ECO:0007669"/>
    <property type="project" value="InterPro"/>
</dbReference>
<dbReference type="GO" id="GO:0015074">
    <property type="term" value="P:DNA integration"/>
    <property type="evidence" value="ECO:0007669"/>
    <property type="project" value="InterPro"/>
</dbReference>
<evidence type="ECO:0000313" key="3">
    <source>
        <dbReference type="Proteomes" id="UP000002359"/>
    </source>
</evidence>
<dbReference type="SUPFAM" id="SSF56349">
    <property type="entry name" value="DNA breaking-rejoining enzymes"/>
    <property type="match status" value="1"/>
</dbReference>
<dbReference type="PATRIC" id="fig|423211.3.peg.103"/>
<evidence type="ECO:0000313" key="2">
    <source>
        <dbReference type="EMBL" id="ADE30569.1"/>
    </source>
</evidence>
<accession>D5AFF4</accession>
<proteinExistence type="predicted"/>
<sequence>MINRGEDYLVVKERLGHAFITTSIDTYSHLYPSKQKDLADKLDDLI</sequence>
<keyword evidence="1" id="KW-0233">DNA recombination</keyword>
<evidence type="ECO:0000256" key="1">
    <source>
        <dbReference type="ARBA" id="ARBA00023172"/>
    </source>
</evidence>
<dbReference type="InterPro" id="IPR011010">
    <property type="entry name" value="DNA_brk_join_enz"/>
</dbReference>
<dbReference type="HOGENOM" id="CLU_027562_41_10_9"/>
<dbReference type="Gene3D" id="1.10.443.10">
    <property type="entry name" value="Intergrase catalytic core"/>
    <property type="match status" value="1"/>
</dbReference>
<dbReference type="EMBL" id="CP000837">
    <property type="protein sequence ID" value="ADE30569.1"/>
    <property type="molecule type" value="Genomic_DNA"/>
</dbReference>
<organism evidence="2 3">
    <name type="scientific">Streptococcus suis (strain GZ1)</name>
    <dbReference type="NCBI Taxonomy" id="423211"/>
    <lineage>
        <taxon>Bacteria</taxon>
        <taxon>Bacillati</taxon>
        <taxon>Bacillota</taxon>
        <taxon>Bacilli</taxon>
        <taxon>Lactobacillales</taxon>
        <taxon>Streptococcaceae</taxon>
        <taxon>Streptococcus</taxon>
    </lineage>
</organism>
<gene>
    <name evidence="2" type="ordered locus">SSGZ1_0104</name>
</gene>
<dbReference type="KEGG" id="ssw:SSGZ1_0104"/>
<protein>
    <recommendedName>
        <fullName evidence="4">Integrase</fullName>
    </recommendedName>
</protein>
<dbReference type="Proteomes" id="UP000002359">
    <property type="component" value="Chromosome"/>
</dbReference>
<evidence type="ECO:0008006" key="4">
    <source>
        <dbReference type="Google" id="ProtNLM"/>
    </source>
</evidence>
<reference evidence="2 3" key="1">
    <citation type="journal article" date="2009" name="J. Infect. Dis.">
        <title>Clinical, experimental, and genomic differences between intermediately pathogenic, highly pathogenic, and epidemic Streptococcus suis.</title>
        <authorList>
            <person name="Ye C."/>
            <person name="Zheng H."/>
            <person name="Zhang J."/>
            <person name="Jing H."/>
            <person name="Wang L."/>
            <person name="Xiong Y."/>
            <person name="Wang W."/>
            <person name="Zhou Z."/>
            <person name="Sun Q."/>
            <person name="Luo X."/>
            <person name="Du H."/>
            <person name="Gottschalk M."/>
            <person name="Xu J."/>
        </authorList>
    </citation>
    <scope>NUCLEOTIDE SEQUENCE [LARGE SCALE GENOMIC DNA]</scope>
    <source>
        <strain evidence="2 3">GZ1</strain>
    </source>
</reference>
<dbReference type="AlphaFoldDB" id="D5AFF4"/>
<dbReference type="GO" id="GO:0006310">
    <property type="term" value="P:DNA recombination"/>
    <property type="evidence" value="ECO:0007669"/>
    <property type="project" value="UniProtKB-KW"/>
</dbReference>
<name>D5AFF4_STRGZ</name>